<evidence type="ECO:0000256" key="3">
    <source>
        <dbReference type="ARBA" id="ARBA00022989"/>
    </source>
</evidence>
<evidence type="ECO:0000256" key="5">
    <source>
        <dbReference type="SAM" id="Phobius"/>
    </source>
</evidence>
<protein>
    <recommendedName>
        <fullName evidence="8">Mechanosensitive ion channel protein MscL</fullName>
    </recommendedName>
</protein>
<dbReference type="InterPro" id="IPR036019">
    <property type="entry name" value="MscL_channel"/>
</dbReference>
<dbReference type="GO" id="GO:0016020">
    <property type="term" value="C:membrane"/>
    <property type="evidence" value="ECO:0007669"/>
    <property type="project" value="UniProtKB-SubCell"/>
</dbReference>
<sequence>MKGFVRFIGAQGVVGLAIGFILGQAVSKVVTSLVNDIVNPVIGVILGAAGSLKDQYLAIGPVKIMWGNFAANLIDFFILAFVIYYSFRILRLDKLDKKAASLLGEEEQKDEKKQGEKSRK</sequence>
<feature type="transmembrane region" description="Helical" evidence="5">
    <location>
        <begin position="64"/>
        <end position="87"/>
    </location>
</feature>
<dbReference type="Proteomes" id="UP000178448">
    <property type="component" value="Unassembled WGS sequence"/>
</dbReference>
<feature type="transmembrane region" description="Helical" evidence="5">
    <location>
        <begin position="6"/>
        <end position="26"/>
    </location>
</feature>
<gene>
    <name evidence="6" type="ORF">A2Z33_04195</name>
</gene>
<evidence type="ECO:0000313" key="7">
    <source>
        <dbReference type="Proteomes" id="UP000178448"/>
    </source>
</evidence>
<evidence type="ECO:0000256" key="4">
    <source>
        <dbReference type="ARBA" id="ARBA00023136"/>
    </source>
</evidence>
<dbReference type="EMBL" id="MFJD01000004">
    <property type="protein sequence ID" value="OGG04320.1"/>
    <property type="molecule type" value="Genomic_DNA"/>
</dbReference>
<dbReference type="Gene3D" id="1.10.1200.120">
    <property type="entry name" value="Large-conductance mechanosensitive channel, MscL, domain 1"/>
    <property type="match status" value="1"/>
</dbReference>
<comment type="caution">
    <text evidence="6">The sequence shown here is derived from an EMBL/GenBank/DDBJ whole genome shotgun (WGS) entry which is preliminary data.</text>
</comment>
<evidence type="ECO:0000256" key="2">
    <source>
        <dbReference type="ARBA" id="ARBA00022692"/>
    </source>
</evidence>
<proteinExistence type="predicted"/>
<dbReference type="AlphaFoldDB" id="A0A1F5YVU2"/>
<keyword evidence="3 5" id="KW-1133">Transmembrane helix</keyword>
<dbReference type="PANTHER" id="PTHR30266:SF2">
    <property type="entry name" value="LARGE-CONDUCTANCE MECHANOSENSITIVE CHANNEL"/>
    <property type="match status" value="1"/>
</dbReference>
<dbReference type="PANTHER" id="PTHR30266">
    <property type="entry name" value="MECHANOSENSITIVE CHANNEL MSCL"/>
    <property type="match status" value="1"/>
</dbReference>
<dbReference type="InterPro" id="IPR037673">
    <property type="entry name" value="MSC/AndL"/>
</dbReference>
<organism evidence="6 7">
    <name type="scientific">Candidatus Gottesmanbacteria bacterium RBG_16_52_11</name>
    <dbReference type="NCBI Taxonomy" id="1798374"/>
    <lineage>
        <taxon>Bacteria</taxon>
        <taxon>Candidatus Gottesmaniibacteriota</taxon>
    </lineage>
</organism>
<name>A0A1F5YVU2_9BACT</name>
<evidence type="ECO:0000256" key="1">
    <source>
        <dbReference type="ARBA" id="ARBA00004141"/>
    </source>
</evidence>
<dbReference type="GO" id="GO:0008381">
    <property type="term" value="F:mechanosensitive monoatomic ion channel activity"/>
    <property type="evidence" value="ECO:0007669"/>
    <property type="project" value="TreeGrafter"/>
</dbReference>
<accession>A0A1F5YVU2</accession>
<dbReference type="Pfam" id="PF01741">
    <property type="entry name" value="MscL"/>
    <property type="match status" value="1"/>
</dbReference>
<evidence type="ECO:0000313" key="6">
    <source>
        <dbReference type="EMBL" id="OGG04320.1"/>
    </source>
</evidence>
<keyword evidence="2 5" id="KW-0812">Transmembrane</keyword>
<comment type="subcellular location">
    <subcellularLocation>
        <location evidence="1">Membrane</location>
        <topology evidence="1">Multi-pass membrane protein</topology>
    </subcellularLocation>
</comment>
<dbReference type="SUPFAM" id="SSF81330">
    <property type="entry name" value="Gated mechanosensitive channel"/>
    <property type="match status" value="1"/>
</dbReference>
<reference evidence="6 7" key="1">
    <citation type="journal article" date="2016" name="Nat. Commun.">
        <title>Thousands of microbial genomes shed light on interconnected biogeochemical processes in an aquifer system.</title>
        <authorList>
            <person name="Anantharaman K."/>
            <person name="Brown C.T."/>
            <person name="Hug L.A."/>
            <person name="Sharon I."/>
            <person name="Castelle C.J."/>
            <person name="Probst A.J."/>
            <person name="Thomas B.C."/>
            <person name="Singh A."/>
            <person name="Wilkins M.J."/>
            <person name="Karaoz U."/>
            <person name="Brodie E.L."/>
            <person name="Williams K.H."/>
            <person name="Hubbard S.S."/>
            <person name="Banfield J.F."/>
        </authorList>
    </citation>
    <scope>NUCLEOTIDE SEQUENCE [LARGE SCALE GENOMIC DNA]</scope>
</reference>
<dbReference type="STRING" id="1798374.A2Z33_04195"/>
<keyword evidence="4 5" id="KW-0472">Membrane</keyword>
<evidence type="ECO:0008006" key="8">
    <source>
        <dbReference type="Google" id="ProtNLM"/>
    </source>
</evidence>